<dbReference type="SUPFAM" id="SSF64518">
    <property type="entry name" value="Phase 1 flagellin"/>
    <property type="match status" value="1"/>
</dbReference>
<protein>
    <submittedName>
        <fullName evidence="6">Flagellar hook-associated protein 3</fullName>
    </submittedName>
</protein>
<evidence type="ECO:0000313" key="7">
    <source>
        <dbReference type="Proteomes" id="UP000248066"/>
    </source>
</evidence>
<evidence type="ECO:0000313" key="6">
    <source>
        <dbReference type="EMBL" id="PYZ95851.1"/>
    </source>
</evidence>
<dbReference type="GO" id="GO:0071973">
    <property type="term" value="P:bacterial-type flagellum-dependent cell motility"/>
    <property type="evidence" value="ECO:0007669"/>
    <property type="project" value="InterPro"/>
</dbReference>
<reference evidence="6 7" key="1">
    <citation type="submission" date="2017-10" db="EMBL/GenBank/DDBJ databases">
        <title>Bacillus sp. nov., a halophilic bacterium isolated from a Yangshapao Lake.</title>
        <authorList>
            <person name="Wang H."/>
        </authorList>
    </citation>
    <scope>NUCLEOTIDE SEQUENCE [LARGE SCALE GENOMIC DNA]</scope>
    <source>
        <strain evidence="6 7">YSP-3</strain>
    </source>
</reference>
<comment type="subcellular location">
    <subcellularLocation>
        <location evidence="1">Bacterial flagellum</location>
    </subcellularLocation>
</comment>
<organism evidence="6 7">
    <name type="scientific">Alteribacter lacisalsi</name>
    <dbReference type="NCBI Taxonomy" id="2045244"/>
    <lineage>
        <taxon>Bacteria</taxon>
        <taxon>Bacillati</taxon>
        <taxon>Bacillota</taxon>
        <taxon>Bacilli</taxon>
        <taxon>Bacillales</taxon>
        <taxon>Bacillaceae</taxon>
        <taxon>Alteribacter</taxon>
    </lineage>
</organism>
<keyword evidence="6" id="KW-0966">Cell projection</keyword>
<dbReference type="GO" id="GO:0009424">
    <property type="term" value="C:bacterial-type flagellum hook"/>
    <property type="evidence" value="ECO:0007669"/>
    <property type="project" value="InterPro"/>
</dbReference>
<dbReference type="RefSeq" id="WP_110521128.1">
    <property type="nucleotide sequence ID" value="NZ_PDOF01000003.1"/>
</dbReference>
<dbReference type="Gene3D" id="1.20.1330.10">
    <property type="entry name" value="f41 fragment of flagellin, N-terminal domain"/>
    <property type="match status" value="1"/>
</dbReference>
<keyword evidence="3" id="KW-0975">Bacterial flagellum</keyword>
<comment type="caution">
    <text evidence="6">The sequence shown here is derived from an EMBL/GenBank/DDBJ whole genome shotgun (WGS) entry which is preliminary data.</text>
</comment>
<dbReference type="AlphaFoldDB" id="A0A2W0H4B0"/>
<dbReference type="OrthoDB" id="9758307at2"/>
<evidence type="ECO:0000259" key="5">
    <source>
        <dbReference type="Pfam" id="PF00700"/>
    </source>
</evidence>
<name>A0A2W0H4B0_9BACI</name>
<dbReference type="NCBIfam" id="TIGR02550">
    <property type="entry name" value="flagell_flgL"/>
    <property type="match status" value="1"/>
</dbReference>
<dbReference type="EMBL" id="PDOF01000003">
    <property type="protein sequence ID" value="PYZ95851.1"/>
    <property type="molecule type" value="Genomic_DNA"/>
</dbReference>
<dbReference type="Proteomes" id="UP000248066">
    <property type="component" value="Unassembled WGS sequence"/>
</dbReference>
<evidence type="ECO:0000259" key="4">
    <source>
        <dbReference type="Pfam" id="PF00669"/>
    </source>
</evidence>
<gene>
    <name evidence="6" type="primary">flgL</name>
    <name evidence="6" type="ORF">CR205_15825</name>
</gene>
<evidence type="ECO:0000256" key="3">
    <source>
        <dbReference type="ARBA" id="ARBA00023143"/>
    </source>
</evidence>
<dbReference type="GO" id="GO:0005198">
    <property type="term" value="F:structural molecule activity"/>
    <property type="evidence" value="ECO:0007669"/>
    <property type="project" value="InterPro"/>
</dbReference>
<dbReference type="InterPro" id="IPR013384">
    <property type="entry name" value="Flagell_FlgL"/>
</dbReference>
<dbReference type="InterPro" id="IPR046358">
    <property type="entry name" value="Flagellin_C"/>
</dbReference>
<keyword evidence="6" id="KW-0282">Flagellum</keyword>
<feature type="domain" description="Flagellin N-terminal" evidence="4">
    <location>
        <begin position="5"/>
        <end position="138"/>
    </location>
</feature>
<comment type="similarity">
    <text evidence="2">Belongs to the bacterial flagellin family.</text>
</comment>
<evidence type="ECO:0000256" key="2">
    <source>
        <dbReference type="ARBA" id="ARBA00005709"/>
    </source>
</evidence>
<dbReference type="InterPro" id="IPR001492">
    <property type="entry name" value="Flagellin"/>
</dbReference>
<keyword evidence="7" id="KW-1185">Reference proteome</keyword>
<feature type="domain" description="Flagellin C-terminal" evidence="5">
    <location>
        <begin position="307"/>
        <end position="385"/>
    </location>
</feature>
<dbReference type="Pfam" id="PF00700">
    <property type="entry name" value="Flagellin_C"/>
    <property type="match status" value="1"/>
</dbReference>
<proteinExistence type="inferred from homology"/>
<dbReference type="PANTHER" id="PTHR42792">
    <property type="entry name" value="FLAGELLIN"/>
    <property type="match status" value="1"/>
</dbReference>
<sequence length="386" mass="42518">MRVTQSMMASRSIQNINQNYQRLYDLQQQASTGKKLTKPSDDPAAAMAAMKYRTELSELDQFQKNGSQADRWMRDTEAVLEDTAGALHRIRDLAVQASNGSYKPEDLADIGAEISQIKAHIVTLANSKTGDGYLFNGTDVRNTPVKEELLDLSFTSGPFPIWHEGGADEDQSFILHYRGESYKLTGNPGENPLDFEAENGSRISVSGLPGNPFFERIWTEDTPDGPEEMSEPASGAGIILSASEAVAGNGPQVEFEVMKGVNMQAGIDPKAVFSLDLFAELTMLERALKDPVTSSVELEDFISPVSARLDQIVSVRSELGARQVRADLISERVKDQEILFKRLQSENEDADMTKVITELMAQENIHRAALASSARSIQPSLLDFLR</sequence>
<dbReference type="PANTHER" id="PTHR42792:SF1">
    <property type="entry name" value="FLAGELLAR HOOK-ASSOCIATED PROTEIN 3"/>
    <property type="match status" value="1"/>
</dbReference>
<keyword evidence="6" id="KW-0969">Cilium</keyword>
<accession>A0A2W0H4B0</accession>
<evidence type="ECO:0000256" key="1">
    <source>
        <dbReference type="ARBA" id="ARBA00004365"/>
    </source>
</evidence>
<dbReference type="InterPro" id="IPR001029">
    <property type="entry name" value="Flagellin_N"/>
</dbReference>
<dbReference type="Pfam" id="PF00669">
    <property type="entry name" value="Flagellin_N"/>
    <property type="match status" value="1"/>
</dbReference>